<evidence type="ECO:0000256" key="2">
    <source>
        <dbReference type="ARBA" id="ARBA00022980"/>
    </source>
</evidence>
<dbReference type="GO" id="GO:0003735">
    <property type="term" value="F:structural constituent of ribosome"/>
    <property type="evidence" value="ECO:0007669"/>
    <property type="project" value="InterPro"/>
</dbReference>
<keyword evidence="3 4" id="KW-0687">Ribonucleoprotein</keyword>
<accession>A0A448YLL1</accession>
<dbReference type="InterPro" id="IPR005822">
    <property type="entry name" value="Ribosomal_uL13"/>
</dbReference>
<dbReference type="Proteomes" id="UP000290900">
    <property type="component" value="Unassembled WGS sequence"/>
</dbReference>
<dbReference type="Pfam" id="PF00572">
    <property type="entry name" value="Ribosomal_L13"/>
    <property type="match status" value="1"/>
</dbReference>
<dbReference type="AlphaFoldDB" id="A0A448YLL1"/>
<dbReference type="GO" id="GO:0006412">
    <property type="term" value="P:translation"/>
    <property type="evidence" value="ECO:0007669"/>
    <property type="project" value="InterPro"/>
</dbReference>
<sequence length="175" mass="20281">MSNKLGNTGLAFTRVWHHIDLAEDTRTLGRLSSQIAIALIGKHKPVGHPTQDLGDYVVVSNCQYLRVTGNKMQQKTYWHHTTKPGTGKAIPMEKIVKDFGYGEIIKRAVSRMLPKNKHRASRLRRLKVFDGSENPYRQNFIAWADQKPVVDQRMKDLLERKRVLEEYNERMAKRN</sequence>
<evidence type="ECO:0000256" key="1">
    <source>
        <dbReference type="ARBA" id="ARBA00006227"/>
    </source>
</evidence>
<dbReference type="InParanoid" id="A0A448YLL1"/>
<dbReference type="FunCoup" id="A0A448YLL1">
    <property type="interactions" value="760"/>
</dbReference>
<dbReference type="InterPro" id="IPR005823">
    <property type="entry name" value="Ribosomal_uL13_bac-type"/>
</dbReference>
<comment type="similarity">
    <text evidence="1 4">Belongs to the universal ribosomal protein uL13 family.</text>
</comment>
<evidence type="ECO:0000256" key="4">
    <source>
        <dbReference type="RuleBase" id="RU003877"/>
    </source>
</evidence>
<dbReference type="InterPro" id="IPR036899">
    <property type="entry name" value="Ribosomal_uL13_sf"/>
</dbReference>
<dbReference type="GO" id="GO:0003729">
    <property type="term" value="F:mRNA binding"/>
    <property type="evidence" value="ECO:0007669"/>
    <property type="project" value="TreeGrafter"/>
</dbReference>
<keyword evidence="2 4" id="KW-0689">Ribosomal protein</keyword>
<dbReference type="PANTHER" id="PTHR11545:SF2">
    <property type="entry name" value="LARGE RIBOSOMAL SUBUNIT PROTEIN UL13M"/>
    <property type="match status" value="1"/>
</dbReference>
<dbReference type="NCBIfam" id="TIGR01066">
    <property type="entry name" value="rplM_bact"/>
    <property type="match status" value="1"/>
</dbReference>
<dbReference type="OrthoDB" id="274622at2759"/>
<proteinExistence type="inferred from homology"/>
<dbReference type="GO" id="GO:0005762">
    <property type="term" value="C:mitochondrial large ribosomal subunit"/>
    <property type="evidence" value="ECO:0007669"/>
    <property type="project" value="TreeGrafter"/>
</dbReference>
<dbReference type="HAMAP" id="MF_01366">
    <property type="entry name" value="Ribosomal_uL13"/>
    <property type="match status" value="1"/>
</dbReference>
<evidence type="ECO:0000313" key="6">
    <source>
        <dbReference type="Proteomes" id="UP000290900"/>
    </source>
</evidence>
<evidence type="ECO:0000313" key="5">
    <source>
        <dbReference type="EMBL" id="VEU21835.1"/>
    </source>
</evidence>
<dbReference type="Gene3D" id="3.90.1180.10">
    <property type="entry name" value="Ribosomal protein L13"/>
    <property type="match status" value="1"/>
</dbReference>
<dbReference type="CDD" id="cd00392">
    <property type="entry name" value="Ribosomal_L13"/>
    <property type="match status" value="1"/>
</dbReference>
<gene>
    <name evidence="5" type="ORF">BRENAR_LOCUS2567</name>
</gene>
<organism evidence="5 6">
    <name type="scientific">Brettanomyces naardenensis</name>
    <name type="common">Yeast</name>
    <dbReference type="NCBI Taxonomy" id="13370"/>
    <lineage>
        <taxon>Eukaryota</taxon>
        <taxon>Fungi</taxon>
        <taxon>Dikarya</taxon>
        <taxon>Ascomycota</taxon>
        <taxon>Saccharomycotina</taxon>
        <taxon>Pichiomycetes</taxon>
        <taxon>Pichiales</taxon>
        <taxon>Pichiaceae</taxon>
        <taxon>Brettanomyces</taxon>
    </lineage>
</organism>
<dbReference type="PROSITE" id="PS00783">
    <property type="entry name" value="RIBOSOMAL_L13"/>
    <property type="match status" value="1"/>
</dbReference>
<dbReference type="SUPFAM" id="SSF52161">
    <property type="entry name" value="Ribosomal protein L13"/>
    <property type="match status" value="1"/>
</dbReference>
<dbReference type="PANTHER" id="PTHR11545">
    <property type="entry name" value="RIBOSOMAL PROTEIN L13"/>
    <property type="match status" value="1"/>
</dbReference>
<keyword evidence="6" id="KW-1185">Reference proteome</keyword>
<dbReference type="STRING" id="13370.A0A448YLL1"/>
<dbReference type="PIRSF" id="PIRSF002181">
    <property type="entry name" value="Ribosomal_L13"/>
    <property type="match status" value="1"/>
</dbReference>
<dbReference type="EMBL" id="CAACVR010000013">
    <property type="protein sequence ID" value="VEU21835.1"/>
    <property type="molecule type" value="Genomic_DNA"/>
</dbReference>
<protein>
    <submittedName>
        <fullName evidence="5">DEKNAAC102841</fullName>
    </submittedName>
</protein>
<reference evidence="5 6" key="1">
    <citation type="submission" date="2018-12" db="EMBL/GenBank/DDBJ databases">
        <authorList>
            <person name="Tiukova I."/>
            <person name="Dainat J."/>
        </authorList>
    </citation>
    <scope>NUCLEOTIDE SEQUENCE [LARGE SCALE GENOMIC DNA]</scope>
</reference>
<evidence type="ECO:0000256" key="3">
    <source>
        <dbReference type="ARBA" id="ARBA00023274"/>
    </source>
</evidence>
<dbReference type="GO" id="GO:0017148">
    <property type="term" value="P:negative regulation of translation"/>
    <property type="evidence" value="ECO:0007669"/>
    <property type="project" value="TreeGrafter"/>
</dbReference>
<name>A0A448YLL1_BRENA</name>
<dbReference type="InterPro" id="IPR023563">
    <property type="entry name" value="Ribosomal_uL13_CS"/>
</dbReference>